<protein>
    <recommendedName>
        <fullName evidence="3">Polysaccharide pyruvyl transferase domain-containing protein</fullName>
    </recommendedName>
</protein>
<keyword evidence="2" id="KW-1185">Reference proteome</keyword>
<evidence type="ECO:0000313" key="1">
    <source>
        <dbReference type="EMBL" id="WGV15926.1"/>
    </source>
</evidence>
<name>A0ABY8Q5R4_9RHOB</name>
<proteinExistence type="predicted"/>
<dbReference type="Proteomes" id="UP001230978">
    <property type="component" value="Chromosome"/>
</dbReference>
<reference evidence="1 2" key="1">
    <citation type="submission" date="2023-04" db="EMBL/GenBank/DDBJ databases">
        <title>YMD61, complete Genome.</title>
        <authorList>
            <person name="Zhang J."/>
        </authorList>
    </citation>
    <scope>NUCLEOTIDE SEQUENCE [LARGE SCALE GENOMIC DNA]</scope>
    <source>
        <strain evidence="1 2">YMD61</strain>
    </source>
</reference>
<sequence>MPFRLVSFKAPNRNVGDDFSEWLFSRALGDRLQHDGNILLFGVGSILSQDIFSQVHDASITGCAVFGSGARRPYSLPNMNSSEWKVYCVRGHLTAYAAGLATDAAVADPAILAPRLHPATAIQSDPVGIVPYFTASEAAWQKVANKLGWRVISPKLPVERFIAELTLCSRVWCESMHGAIFADAYGIPWRPISATSLSNEGRTHAFKWTDFCSALGVSFDPWKGLPLPDQVQGTKGRFKERVKIEIVAHLISKADQDDRHTLSDRRVLLQRQEELLARLDKMCLELTGKPSELALSGNTP</sequence>
<evidence type="ECO:0000313" key="2">
    <source>
        <dbReference type="Proteomes" id="UP001230978"/>
    </source>
</evidence>
<gene>
    <name evidence="1" type="ORF">QF092_16995</name>
</gene>
<accession>A0ABY8Q5R4</accession>
<dbReference type="EMBL" id="CP124535">
    <property type="protein sequence ID" value="WGV15926.1"/>
    <property type="molecule type" value="Genomic_DNA"/>
</dbReference>
<dbReference type="RefSeq" id="WP_281465765.1">
    <property type="nucleotide sequence ID" value="NZ_CP124535.1"/>
</dbReference>
<organism evidence="1 2">
    <name type="scientific">Fuscovulum ytuae</name>
    <dbReference type="NCBI Taxonomy" id="3042299"/>
    <lineage>
        <taxon>Bacteria</taxon>
        <taxon>Pseudomonadati</taxon>
        <taxon>Pseudomonadota</taxon>
        <taxon>Alphaproteobacteria</taxon>
        <taxon>Rhodobacterales</taxon>
        <taxon>Paracoccaceae</taxon>
        <taxon>Fuscovulum</taxon>
    </lineage>
</organism>
<evidence type="ECO:0008006" key="3">
    <source>
        <dbReference type="Google" id="ProtNLM"/>
    </source>
</evidence>